<evidence type="ECO:0000259" key="7">
    <source>
        <dbReference type="PROSITE" id="PS51194"/>
    </source>
</evidence>
<dbReference type="EC" id="3.6.4.13" evidence="8"/>
<dbReference type="AlphaFoldDB" id="A0AAN8XAJ8"/>
<dbReference type="InterPro" id="IPR014001">
    <property type="entry name" value="Helicase_ATP-bd"/>
</dbReference>
<dbReference type="InterPro" id="IPR007502">
    <property type="entry name" value="Helicase-assoc_dom"/>
</dbReference>
<keyword evidence="4" id="KW-0067">ATP-binding</keyword>
<dbReference type="InterPro" id="IPR027417">
    <property type="entry name" value="P-loop_NTPase"/>
</dbReference>
<dbReference type="GO" id="GO:0016787">
    <property type="term" value="F:hydrolase activity"/>
    <property type="evidence" value="ECO:0007669"/>
    <property type="project" value="UniProtKB-KW"/>
</dbReference>
<evidence type="ECO:0000313" key="8">
    <source>
        <dbReference type="EMBL" id="KAK7080787.1"/>
    </source>
</evidence>
<name>A0AAN8XAJ8_HALRR</name>
<feature type="domain" description="Helicase ATP-binding" evidence="6">
    <location>
        <begin position="154"/>
        <end position="322"/>
    </location>
</feature>
<dbReference type="SMART" id="SM00487">
    <property type="entry name" value="DEXDc"/>
    <property type="match status" value="1"/>
</dbReference>
<dbReference type="Pfam" id="PF21010">
    <property type="entry name" value="HA2_C"/>
    <property type="match status" value="1"/>
</dbReference>
<feature type="domain" description="Helicase C-terminal" evidence="7">
    <location>
        <begin position="370"/>
        <end position="539"/>
    </location>
</feature>
<keyword evidence="2 8" id="KW-0378">Hydrolase</keyword>
<evidence type="ECO:0000259" key="6">
    <source>
        <dbReference type="PROSITE" id="PS51192"/>
    </source>
</evidence>
<dbReference type="GO" id="GO:0005737">
    <property type="term" value="C:cytoplasm"/>
    <property type="evidence" value="ECO:0007669"/>
    <property type="project" value="TreeGrafter"/>
</dbReference>
<feature type="non-terminal residue" evidence="8">
    <location>
        <position position="1"/>
    </location>
</feature>
<comment type="caution">
    <text evidence="8">The sequence shown here is derived from an EMBL/GenBank/DDBJ whole genome shotgun (WGS) entry which is preliminary data.</text>
</comment>
<dbReference type="EMBL" id="JAXCGZ010005791">
    <property type="protein sequence ID" value="KAK7080787.1"/>
    <property type="molecule type" value="Genomic_DNA"/>
</dbReference>
<evidence type="ECO:0000256" key="3">
    <source>
        <dbReference type="ARBA" id="ARBA00022806"/>
    </source>
</evidence>
<proteinExistence type="predicted"/>
<keyword evidence="3" id="KW-0347">Helicase</keyword>
<dbReference type="GO" id="GO:0002151">
    <property type="term" value="F:G-quadruplex RNA binding"/>
    <property type="evidence" value="ECO:0007669"/>
    <property type="project" value="TreeGrafter"/>
</dbReference>
<dbReference type="Pfam" id="PF00270">
    <property type="entry name" value="DEAD"/>
    <property type="match status" value="1"/>
</dbReference>
<dbReference type="InterPro" id="IPR001650">
    <property type="entry name" value="Helicase_C-like"/>
</dbReference>
<sequence length="919" mass="103576">KFITNQGHPVTVSQKEKQQLFEEWSRPPLISIAPSLMEEGRKLLHEFENNVLPYIESKNELSSVVASRAQEESEDEEMFDKNFSETDSSDLDESGNQEGVLNLLTGRTYEINPENNPERSEKMYHSLCQRLSYSGSQYPSSKPLPINEYKDVLQRALEEHQVVVVAGDTGCGKSTQVPQMILDQWILEQKGAECNILISQPRRISAISLAKYVAHERGERLGESVGYHVRLKYKRIENPGGIMFLTTGMLLQGLHSNPSLEGVTHVIVDEVHERSVQTDILLILLRRLLDIKKNLKVILMSASLSTEELQKYFGKDQSALIKVPGALYPLRRYYLEDVFTELDISPKRYQLQSLMEPGSHAMINVDLVVDVIQAIDVTRMPGAVLCFLPGWQDISVVQMRLQEIPKLRDRLWILPLHSRLASSDQEQIFHSPPKGQRKVVLATNIAETSLTIEDVVYVVDTGFHKEHRYDARKDLSVLGNHWISRANSQQRAGRAGRVQAGDVFHLYSSDIHKNMSSFPVPEIMRISLEHVVLQCKAYCGEESALTFLSDGLSVPSYRLIAAAIDNLEDLGMLRKDYENDIETLTPLGRRVLNFSTPPPLSKALVFSSIFRCVDPVLSISAALSSGRGIFQSTIEKRSEIREIKSSTDPSSDLLALIGLIRQWEELGSYRNSIDFCNERNLSHRGLLFNSGIKKVYGDHLKDGLLVDEEYVCSHLSKWNMNSHNNQLILGVLLAGVNRILLIQMGAFNKGILRKHKSVIKNEEGTTISTGSDCVLHTIPKKFDDSSRHLLCIQLTRDDASRRTVARDLSLLHPLTVALFAGHALILKNSGDGYTVTVDGRRKISFSVDERTGEFLTELRGALDQMVNIIIETRGLDMPLSPYFDNLSDKLVQYVSALLEVTETKDLKQKSILHDVDEVW</sequence>
<reference evidence="8 9" key="1">
    <citation type="submission" date="2023-11" db="EMBL/GenBank/DDBJ databases">
        <title>Halocaridina rubra genome assembly.</title>
        <authorList>
            <person name="Smith C."/>
        </authorList>
    </citation>
    <scope>NUCLEOTIDE SEQUENCE [LARGE SCALE GENOMIC DNA]</scope>
    <source>
        <strain evidence="8">EP-1</strain>
        <tissue evidence="8">Whole</tissue>
    </source>
</reference>
<keyword evidence="1" id="KW-0547">Nucleotide-binding</keyword>
<protein>
    <submittedName>
        <fullName evidence="8">Mitochondrial large ribosomal subunit assembly</fullName>
        <ecNumber evidence="8">3.6.4.13</ecNumber>
    </submittedName>
</protein>
<evidence type="ECO:0000313" key="9">
    <source>
        <dbReference type="Proteomes" id="UP001381693"/>
    </source>
</evidence>
<organism evidence="8 9">
    <name type="scientific">Halocaridina rubra</name>
    <name type="common">Hawaiian red shrimp</name>
    <dbReference type="NCBI Taxonomy" id="373956"/>
    <lineage>
        <taxon>Eukaryota</taxon>
        <taxon>Metazoa</taxon>
        <taxon>Ecdysozoa</taxon>
        <taxon>Arthropoda</taxon>
        <taxon>Crustacea</taxon>
        <taxon>Multicrustacea</taxon>
        <taxon>Malacostraca</taxon>
        <taxon>Eumalacostraca</taxon>
        <taxon>Eucarida</taxon>
        <taxon>Decapoda</taxon>
        <taxon>Pleocyemata</taxon>
        <taxon>Caridea</taxon>
        <taxon>Atyoidea</taxon>
        <taxon>Atyidae</taxon>
        <taxon>Halocaridina</taxon>
    </lineage>
</organism>
<accession>A0AAN8XAJ8</accession>
<dbReference type="Pfam" id="PF00271">
    <property type="entry name" value="Helicase_C"/>
    <property type="match status" value="1"/>
</dbReference>
<dbReference type="GO" id="GO:0003678">
    <property type="term" value="F:DNA helicase activity"/>
    <property type="evidence" value="ECO:0007669"/>
    <property type="project" value="TreeGrafter"/>
</dbReference>
<dbReference type="GO" id="GO:0003724">
    <property type="term" value="F:RNA helicase activity"/>
    <property type="evidence" value="ECO:0007669"/>
    <property type="project" value="UniProtKB-EC"/>
</dbReference>
<dbReference type="GO" id="GO:0005634">
    <property type="term" value="C:nucleus"/>
    <property type="evidence" value="ECO:0007669"/>
    <property type="project" value="TreeGrafter"/>
</dbReference>
<gene>
    <name evidence="8" type="primary">DHX30</name>
    <name evidence="8" type="ORF">SK128_008061</name>
</gene>
<evidence type="ECO:0000256" key="4">
    <source>
        <dbReference type="ARBA" id="ARBA00022840"/>
    </source>
</evidence>
<dbReference type="Gene3D" id="3.40.50.300">
    <property type="entry name" value="P-loop containing nucleotide triphosphate hydrolases"/>
    <property type="match status" value="2"/>
</dbReference>
<keyword evidence="9" id="KW-1185">Reference proteome</keyword>
<dbReference type="InterPro" id="IPR011545">
    <property type="entry name" value="DEAD/DEAH_box_helicase_dom"/>
</dbReference>
<dbReference type="SUPFAM" id="SSF52540">
    <property type="entry name" value="P-loop containing nucleoside triphosphate hydrolases"/>
    <property type="match status" value="1"/>
</dbReference>
<dbReference type="Gene3D" id="1.20.120.1080">
    <property type="match status" value="1"/>
</dbReference>
<dbReference type="SMART" id="SM00847">
    <property type="entry name" value="HA2"/>
    <property type="match status" value="1"/>
</dbReference>
<dbReference type="CDD" id="cd18791">
    <property type="entry name" value="SF2_C_RHA"/>
    <property type="match status" value="1"/>
</dbReference>
<dbReference type="GO" id="GO:0005524">
    <property type="term" value="F:ATP binding"/>
    <property type="evidence" value="ECO:0007669"/>
    <property type="project" value="UniProtKB-KW"/>
</dbReference>
<dbReference type="Proteomes" id="UP001381693">
    <property type="component" value="Unassembled WGS sequence"/>
</dbReference>
<dbReference type="PROSITE" id="PS51192">
    <property type="entry name" value="HELICASE_ATP_BIND_1"/>
    <property type="match status" value="1"/>
</dbReference>
<evidence type="ECO:0000256" key="5">
    <source>
        <dbReference type="SAM" id="MobiDB-lite"/>
    </source>
</evidence>
<feature type="region of interest" description="Disordered" evidence="5">
    <location>
        <begin position="66"/>
        <end position="96"/>
    </location>
</feature>
<evidence type="ECO:0000256" key="1">
    <source>
        <dbReference type="ARBA" id="ARBA00022741"/>
    </source>
</evidence>
<dbReference type="PROSITE" id="PS51194">
    <property type="entry name" value="HELICASE_CTER"/>
    <property type="match status" value="1"/>
</dbReference>
<evidence type="ECO:0000256" key="2">
    <source>
        <dbReference type="ARBA" id="ARBA00022801"/>
    </source>
</evidence>
<dbReference type="PANTHER" id="PTHR18934">
    <property type="entry name" value="ATP-DEPENDENT RNA HELICASE"/>
    <property type="match status" value="1"/>
</dbReference>
<dbReference type="PANTHER" id="PTHR18934:SF257">
    <property type="entry name" value="ATP-DEPENDENT RNA HELICASE DHX30"/>
    <property type="match status" value="1"/>
</dbReference>
<dbReference type="CDD" id="cd17917">
    <property type="entry name" value="DEXHc_RHA-like"/>
    <property type="match status" value="1"/>
</dbReference>
<dbReference type="SMART" id="SM00490">
    <property type="entry name" value="HELICc"/>
    <property type="match status" value="1"/>
</dbReference>